<dbReference type="Proteomes" id="UP000279909">
    <property type="component" value="Unassembled WGS sequence"/>
</dbReference>
<protein>
    <submittedName>
        <fullName evidence="2">Uncharacterized protein</fullName>
    </submittedName>
</protein>
<evidence type="ECO:0000313" key="2">
    <source>
        <dbReference type="EMBL" id="RND01148.1"/>
    </source>
</evidence>
<keyword evidence="1" id="KW-0472">Membrane</keyword>
<name>A0A3M8HF95_9BACI</name>
<evidence type="ECO:0000313" key="3">
    <source>
        <dbReference type="Proteomes" id="UP000279909"/>
    </source>
</evidence>
<feature type="transmembrane region" description="Helical" evidence="1">
    <location>
        <begin position="7"/>
        <end position="27"/>
    </location>
</feature>
<gene>
    <name evidence="2" type="ORF">EC501_02545</name>
</gene>
<sequence length="71" mass="8111">MEKKHIWYFVSGILVGIIIIPIIFQWLGIPTFDRLLYMIFGEANVGNGIFVIVMTIIAIILLVRVPKPKVK</sequence>
<comment type="caution">
    <text evidence="2">The sequence shown here is derived from an EMBL/GenBank/DDBJ whole genome shotgun (WGS) entry which is preliminary data.</text>
</comment>
<dbReference type="EMBL" id="RHLQ01000003">
    <property type="protein sequence ID" value="RND01148.1"/>
    <property type="molecule type" value="Genomic_DNA"/>
</dbReference>
<evidence type="ECO:0000256" key="1">
    <source>
        <dbReference type="SAM" id="Phobius"/>
    </source>
</evidence>
<keyword evidence="3" id="KW-1185">Reference proteome</keyword>
<feature type="transmembrane region" description="Helical" evidence="1">
    <location>
        <begin position="47"/>
        <end position="65"/>
    </location>
</feature>
<dbReference type="RefSeq" id="WP_122970716.1">
    <property type="nucleotide sequence ID" value="NZ_RHLQ01000003.1"/>
</dbReference>
<dbReference type="AlphaFoldDB" id="A0A3M8HF95"/>
<keyword evidence="1" id="KW-1133">Transmembrane helix</keyword>
<reference evidence="2 3" key="1">
    <citation type="journal article" date="2014" name="Int. J. Syst. Evol. Microbiol.">
        <title>Lysinibacillus halotolerans sp. nov., isolated from saline-alkaline soil.</title>
        <authorList>
            <person name="Kong D."/>
            <person name="Wang Y."/>
            <person name="Zhao B."/>
            <person name="Li Y."/>
            <person name="Song J."/>
            <person name="Zhai Y."/>
            <person name="Zhang C."/>
            <person name="Wang H."/>
            <person name="Chen X."/>
            <person name="Zhao B."/>
            <person name="Ruan Z."/>
        </authorList>
    </citation>
    <scope>NUCLEOTIDE SEQUENCE [LARGE SCALE GENOMIC DNA]</scope>
    <source>
        <strain evidence="2 3">MCCC 1A12703</strain>
    </source>
</reference>
<accession>A0A3M8HF95</accession>
<proteinExistence type="predicted"/>
<organism evidence="2 3">
    <name type="scientific">Lysinibacillus halotolerans</name>
    <dbReference type="NCBI Taxonomy" id="1368476"/>
    <lineage>
        <taxon>Bacteria</taxon>
        <taxon>Bacillati</taxon>
        <taxon>Bacillota</taxon>
        <taxon>Bacilli</taxon>
        <taxon>Bacillales</taxon>
        <taxon>Bacillaceae</taxon>
        <taxon>Lysinibacillus</taxon>
    </lineage>
</organism>
<keyword evidence="1" id="KW-0812">Transmembrane</keyword>